<dbReference type="InterPro" id="IPR006235">
    <property type="entry name" value="OAc-hSer/O-AcSer_sulfhydrylase"/>
</dbReference>
<comment type="caution">
    <text evidence="7">The sequence shown here is derived from an EMBL/GenBank/DDBJ whole genome shotgun (WGS) entry which is preliminary data.</text>
</comment>
<dbReference type="PANTHER" id="PTHR43797">
    <property type="entry name" value="HOMOCYSTEINE/CYSTEINE SYNTHASE"/>
    <property type="match status" value="1"/>
</dbReference>
<reference evidence="7" key="1">
    <citation type="submission" date="2020-10" db="EMBL/GenBank/DDBJ databases">
        <authorList>
            <person name="Gilroy R."/>
        </authorList>
    </citation>
    <scope>NUCLEOTIDE SEQUENCE</scope>
    <source>
        <strain evidence="7">13361</strain>
    </source>
</reference>
<proteinExistence type="inferred from homology"/>
<dbReference type="PROSITE" id="PS00868">
    <property type="entry name" value="CYS_MET_METAB_PP"/>
    <property type="match status" value="1"/>
</dbReference>
<dbReference type="InterPro" id="IPR015421">
    <property type="entry name" value="PyrdxlP-dep_Trfase_major"/>
</dbReference>
<gene>
    <name evidence="7" type="ORF">IAB74_07940</name>
</gene>
<evidence type="ECO:0000256" key="4">
    <source>
        <dbReference type="ARBA" id="ARBA00022898"/>
    </source>
</evidence>
<evidence type="ECO:0000313" key="8">
    <source>
        <dbReference type="Proteomes" id="UP000886796"/>
    </source>
</evidence>
<dbReference type="Proteomes" id="UP000886796">
    <property type="component" value="Unassembled WGS sequence"/>
</dbReference>
<dbReference type="PIRSF" id="PIRSF001434">
    <property type="entry name" value="CGS"/>
    <property type="match status" value="1"/>
</dbReference>
<dbReference type="GO" id="GO:0071269">
    <property type="term" value="P:L-homocysteine biosynthetic process"/>
    <property type="evidence" value="ECO:0007669"/>
    <property type="project" value="TreeGrafter"/>
</dbReference>
<dbReference type="GO" id="GO:0005737">
    <property type="term" value="C:cytoplasm"/>
    <property type="evidence" value="ECO:0007669"/>
    <property type="project" value="TreeGrafter"/>
</dbReference>
<evidence type="ECO:0000256" key="5">
    <source>
        <dbReference type="PIRSR" id="PIRSR001434-2"/>
    </source>
</evidence>
<dbReference type="GO" id="GO:0030170">
    <property type="term" value="F:pyridoxal phosphate binding"/>
    <property type="evidence" value="ECO:0007669"/>
    <property type="project" value="InterPro"/>
</dbReference>
<organism evidence="7 8">
    <name type="scientific">Candidatus Faecousia excrementigallinarum</name>
    <dbReference type="NCBI Taxonomy" id="2840806"/>
    <lineage>
        <taxon>Bacteria</taxon>
        <taxon>Bacillati</taxon>
        <taxon>Bacillota</taxon>
        <taxon>Clostridia</taxon>
        <taxon>Eubacteriales</taxon>
        <taxon>Oscillospiraceae</taxon>
        <taxon>Faecousia</taxon>
    </lineage>
</organism>
<accession>A0A9D1CMG9</accession>
<keyword evidence="3" id="KW-0808">Transferase</keyword>
<evidence type="ECO:0000256" key="2">
    <source>
        <dbReference type="ARBA" id="ARBA00009077"/>
    </source>
</evidence>
<evidence type="ECO:0000256" key="3">
    <source>
        <dbReference type="ARBA" id="ARBA00022679"/>
    </source>
</evidence>
<dbReference type="GO" id="GO:0004124">
    <property type="term" value="F:cysteine synthase activity"/>
    <property type="evidence" value="ECO:0007669"/>
    <property type="project" value="TreeGrafter"/>
</dbReference>
<dbReference type="Gene3D" id="3.40.640.10">
    <property type="entry name" value="Type I PLP-dependent aspartate aminotransferase-like (Major domain)"/>
    <property type="match status" value="1"/>
</dbReference>
<evidence type="ECO:0000256" key="6">
    <source>
        <dbReference type="RuleBase" id="RU362118"/>
    </source>
</evidence>
<dbReference type="CDD" id="cd00614">
    <property type="entry name" value="CGS_like"/>
    <property type="match status" value="1"/>
</dbReference>
<sequence>MNQNLETLCIQAGYAPGNGEPRQIPIVQSTTFKYATSEDMGKLFDLEASGYFYSRLANPTCDAVAAKIAALEGGTAAMLTGSGQAASFYAIFNIAGCGDHVVASTAIYGGTYNLLAVTMKRMGVDVTFVDPDASEEELSRAFRENTKAMFGETIANPALNVLDIEKFARVAHAHGVPLIVDNTFATPVNCRPMEWGADIVTHSTTKYMDGHGAALGGVVVDSGKFDWTKYPDKFPGLCTPDESYHGVTYTQRFGLAGAFITKCTAQLMRDLGSVQSPQNAFYLNLGLESLPFRVRQHCANAQAIAEFLSTHPKVAWVKYCGLKGDKYYDLAQKYLPNGSCGVISFGLKGGRKAAESFMKHLQLGAIETHVADSRTCCLHPASTTHRQMTDGELEAAGVGADLIRLSCGLENTQDLIADLAQAIEKA</sequence>
<feature type="modified residue" description="N6-(pyridoxal phosphate)lysine" evidence="5">
    <location>
        <position position="206"/>
    </location>
</feature>
<name>A0A9D1CMG9_9FIRM</name>
<evidence type="ECO:0000313" key="7">
    <source>
        <dbReference type="EMBL" id="HIQ68420.1"/>
    </source>
</evidence>
<evidence type="ECO:0000256" key="1">
    <source>
        <dbReference type="ARBA" id="ARBA00001933"/>
    </source>
</evidence>
<comment type="similarity">
    <text evidence="2 6">Belongs to the trans-sulfuration enzymes family.</text>
</comment>
<protein>
    <submittedName>
        <fullName evidence="7">O-acetylhomoserine aminocarboxypropyltransferase/cysteine synthase</fullName>
    </submittedName>
</protein>
<dbReference type="InterPro" id="IPR054542">
    <property type="entry name" value="Cys_met_metab_PP"/>
</dbReference>
<dbReference type="InterPro" id="IPR015424">
    <property type="entry name" value="PyrdxlP-dep_Trfase"/>
</dbReference>
<dbReference type="NCBIfam" id="TIGR01326">
    <property type="entry name" value="OAH_OAS_sulfhy"/>
    <property type="match status" value="1"/>
</dbReference>
<dbReference type="SUPFAM" id="SSF53383">
    <property type="entry name" value="PLP-dependent transferases"/>
    <property type="match status" value="1"/>
</dbReference>
<dbReference type="Pfam" id="PF01053">
    <property type="entry name" value="Cys_Met_Meta_PP"/>
    <property type="match status" value="1"/>
</dbReference>
<dbReference type="AlphaFoldDB" id="A0A9D1CMG9"/>
<dbReference type="PANTHER" id="PTHR43797:SF3">
    <property type="entry name" value="O-ACETYLHOMOSERINE SULFHYDRYLASE"/>
    <property type="match status" value="1"/>
</dbReference>
<keyword evidence="4 5" id="KW-0663">Pyridoxal phosphate</keyword>
<dbReference type="InterPro" id="IPR000277">
    <property type="entry name" value="Cys/Met-Metab_PyrdxlP-dep_enz"/>
</dbReference>
<dbReference type="GO" id="GO:0019346">
    <property type="term" value="P:transsulfuration"/>
    <property type="evidence" value="ECO:0007669"/>
    <property type="project" value="InterPro"/>
</dbReference>
<dbReference type="EMBL" id="DVFK01000108">
    <property type="protein sequence ID" value="HIQ68420.1"/>
    <property type="molecule type" value="Genomic_DNA"/>
</dbReference>
<dbReference type="GO" id="GO:0003961">
    <property type="term" value="F:O-acetylhomoserine aminocarboxypropyltransferase activity"/>
    <property type="evidence" value="ECO:0007669"/>
    <property type="project" value="TreeGrafter"/>
</dbReference>
<reference evidence="7" key="2">
    <citation type="journal article" date="2021" name="PeerJ">
        <title>Extensive microbial diversity within the chicken gut microbiome revealed by metagenomics and culture.</title>
        <authorList>
            <person name="Gilroy R."/>
            <person name="Ravi A."/>
            <person name="Getino M."/>
            <person name="Pursley I."/>
            <person name="Horton D.L."/>
            <person name="Alikhan N.F."/>
            <person name="Baker D."/>
            <person name="Gharbi K."/>
            <person name="Hall N."/>
            <person name="Watson M."/>
            <person name="Adriaenssens E.M."/>
            <person name="Foster-Nyarko E."/>
            <person name="Jarju S."/>
            <person name="Secka A."/>
            <person name="Antonio M."/>
            <person name="Oren A."/>
            <person name="Chaudhuri R.R."/>
            <person name="La Ragione R."/>
            <person name="Hildebrand F."/>
            <person name="Pallen M.J."/>
        </authorList>
    </citation>
    <scope>NUCLEOTIDE SEQUENCE</scope>
    <source>
        <strain evidence="7">13361</strain>
    </source>
</reference>
<dbReference type="FunFam" id="3.40.640.10:FF:000035">
    <property type="entry name" value="O-succinylhomoserine sulfhydrylase"/>
    <property type="match status" value="1"/>
</dbReference>
<dbReference type="Gene3D" id="3.90.1150.10">
    <property type="entry name" value="Aspartate Aminotransferase, domain 1"/>
    <property type="match status" value="1"/>
</dbReference>
<dbReference type="GO" id="GO:0006535">
    <property type="term" value="P:cysteine biosynthetic process from serine"/>
    <property type="evidence" value="ECO:0007669"/>
    <property type="project" value="TreeGrafter"/>
</dbReference>
<dbReference type="InterPro" id="IPR015422">
    <property type="entry name" value="PyrdxlP-dep_Trfase_small"/>
</dbReference>
<comment type="cofactor">
    <cofactor evidence="1 6">
        <name>pyridoxal 5'-phosphate</name>
        <dbReference type="ChEBI" id="CHEBI:597326"/>
    </cofactor>
</comment>